<comment type="caution">
    <text evidence="8">The sequence shown here is derived from an EMBL/GenBank/DDBJ whole genome shotgun (WGS) entry which is preliminary data.</text>
</comment>
<dbReference type="PRINTS" id="PR00722">
    <property type="entry name" value="CHYMOTRYPSIN"/>
</dbReference>
<dbReference type="InterPro" id="IPR001254">
    <property type="entry name" value="Trypsin_dom"/>
</dbReference>
<evidence type="ECO:0000256" key="1">
    <source>
        <dbReference type="ARBA" id="ARBA00007664"/>
    </source>
</evidence>
<keyword evidence="5" id="KW-1015">Disulfide bond</keyword>
<dbReference type="SMART" id="SM00020">
    <property type="entry name" value="Tryp_SPc"/>
    <property type="match status" value="1"/>
</dbReference>
<dbReference type="PANTHER" id="PTHR24276">
    <property type="entry name" value="POLYSERASE-RELATED"/>
    <property type="match status" value="1"/>
</dbReference>
<keyword evidence="2" id="KW-0645">Protease</keyword>
<evidence type="ECO:0000256" key="2">
    <source>
        <dbReference type="ARBA" id="ARBA00022670"/>
    </source>
</evidence>
<keyword evidence="4" id="KW-0720">Serine protease</keyword>
<feature type="signal peptide" evidence="6">
    <location>
        <begin position="1"/>
        <end position="23"/>
    </location>
</feature>
<accession>A0AAW1IWW1</accession>
<evidence type="ECO:0000256" key="5">
    <source>
        <dbReference type="ARBA" id="ARBA00023157"/>
    </source>
</evidence>
<dbReference type="InterPro" id="IPR050430">
    <property type="entry name" value="Peptidase_S1"/>
</dbReference>
<feature type="domain" description="Peptidase S1" evidence="7">
    <location>
        <begin position="24"/>
        <end position="254"/>
    </location>
</feature>
<dbReference type="GO" id="GO:0004252">
    <property type="term" value="F:serine-type endopeptidase activity"/>
    <property type="evidence" value="ECO:0007669"/>
    <property type="project" value="InterPro"/>
</dbReference>
<protein>
    <submittedName>
        <fullName evidence="8">Trypsin</fullName>
    </submittedName>
</protein>
<evidence type="ECO:0000256" key="3">
    <source>
        <dbReference type="ARBA" id="ARBA00022801"/>
    </source>
</evidence>
<dbReference type="FunFam" id="2.40.10.10:FF:000068">
    <property type="entry name" value="transmembrane protease serine 2"/>
    <property type="match status" value="1"/>
</dbReference>
<gene>
    <name evidence="8" type="ORF">QE152_g33522</name>
</gene>
<evidence type="ECO:0000313" key="8">
    <source>
        <dbReference type="EMBL" id="KAK9694477.1"/>
    </source>
</evidence>
<dbReference type="Gene3D" id="2.40.10.10">
    <property type="entry name" value="Trypsin-like serine proteases"/>
    <property type="match status" value="1"/>
</dbReference>
<proteinExistence type="inferred from homology"/>
<dbReference type="InterPro" id="IPR001314">
    <property type="entry name" value="Peptidase_S1A"/>
</dbReference>
<dbReference type="GO" id="GO:0006508">
    <property type="term" value="P:proteolysis"/>
    <property type="evidence" value="ECO:0007669"/>
    <property type="project" value="UniProtKB-KW"/>
</dbReference>
<feature type="chain" id="PRO_5043754944" evidence="6">
    <location>
        <begin position="24"/>
        <end position="256"/>
    </location>
</feature>
<dbReference type="PANTHER" id="PTHR24276:SF91">
    <property type="entry name" value="AT26814P-RELATED"/>
    <property type="match status" value="1"/>
</dbReference>
<dbReference type="InterPro" id="IPR009003">
    <property type="entry name" value="Peptidase_S1_PA"/>
</dbReference>
<evidence type="ECO:0000256" key="6">
    <source>
        <dbReference type="SAM" id="SignalP"/>
    </source>
</evidence>
<evidence type="ECO:0000256" key="4">
    <source>
        <dbReference type="ARBA" id="ARBA00022825"/>
    </source>
</evidence>
<dbReference type="SUPFAM" id="SSF50494">
    <property type="entry name" value="Trypsin-like serine proteases"/>
    <property type="match status" value="1"/>
</dbReference>
<name>A0AAW1IWW1_POPJA</name>
<dbReference type="AlphaFoldDB" id="A0AAW1IWW1"/>
<dbReference type="Proteomes" id="UP001458880">
    <property type="component" value="Unassembled WGS sequence"/>
</dbReference>
<dbReference type="PROSITE" id="PS50240">
    <property type="entry name" value="TRYPSIN_DOM"/>
    <property type="match status" value="1"/>
</dbReference>
<comment type="similarity">
    <text evidence="1">Belongs to the peptidase S1 family.</text>
</comment>
<reference evidence="8 9" key="1">
    <citation type="journal article" date="2024" name="BMC Genomics">
        <title>De novo assembly and annotation of Popillia japonica's genome with initial clues to its potential as an invasive pest.</title>
        <authorList>
            <person name="Cucini C."/>
            <person name="Boschi S."/>
            <person name="Funari R."/>
            <person name="Cardaioli E."/>
            <person name="Iannotti N."/>
            <person name="Marturano G."/>
            <person name="Paoli F."/>
            <person name="Bruttini M."/>
            <person name="Carapelli A."/>
            <person name="Frati F."/>
            <person name="Nardi F."/>
        </authorList>
    </citation>
    <scope>NUCLEOTIDE SEQUENCE [LARGE SCALE GENOMIC DNA]</scope>
    <source>
        <strain evidence="8">DMR45628</strain>
    </source>
</reference>
<keyword evidence="9" id="KW-1185">Reference proteome</keyword>
<dbReference type="InterPro" id="IPR043504">
    <property type="entry name" value="Peptidase_S1_PA_chymotrypsin"/>
</dbReference>
<organism evidence="8 9">
    <name type="scientific">Popillia japonica</name>
    <name type="common">Japanese beetle</name>
    <dbReference type="NCBI Taxonomy" id="7064"/>
    <lineage>
        <taxon>Eukaryota</taxon>
        <taxon>Metazoa</taxon>
        <taxon>Ecdysozoa</taxon>
        <taxon>Arthropoda</taxon>
        <taxon>Hexapoda</taxon>
        <taxon>Insecta</taxon>
        <taxon>Pterygota</taxon>
        <taxon>Neoptera</taxon>
        <taxon>Endopterygota</taxon>
        <taxon>Coleoptera</taxon>
        <taxon>Polyphaga</taxon>
        <taxon>Scarabaeiformia</taxon>
        <taxon>Scarabaeidae</taxon>
        <taxon>Rutelinae</taxon>
        <taxon>Popillia</taxon>
    </lineage>
</organism>
<evidence type="ECO:0000259" key="7">
    <source>
        <dbReference type="PROSITE" id="PS50240"/>
    </source>
</evidence>
<sequence>MNNLVIILLFCTNLLVNIVPIESIKGKYSFEGYETEITDLPYHVAILYHSSYLCSGAIIHEKAILTAAGCISSTPNYGLYIRAGSARLQQGGYTISVKSVHNHPNFNTISGDYDVSVMVLAESLQFTAEIKQIMLPAVLEDTSINTASIISGWGVFYQTNTDNENLLKMTPVNLVHNGDCQKVYGNQFKPSRMICFDTEKNQDSCLVEIGGPLATKNGKLIGIASSGYNCNNPKYPRICSKVAAYREFIDQILLSI</sequence>
<keyword evidence="6" id="KW-0732">Signal</keyword>
<evidence type="ECO:0000313" key="9">
    <source>
        <dbReference type="Proteomes" id="UP001458880"/>
    </source>
</evidence>
<dbReference type="EMBL" id="JASPKY010000511">
    <property type="protein sequence ID" value="KAK9694477.1"/>
    <property type="molecule type" value="Genomic_DNA"/>
</dbReference>
<dbReference type="Pfam" id="PF00089">
    <property type="entry name" value="Trypsin"/>
    <property type="match status" value="1"/>
</dbReference>
<keyword evidence="3" id="KW-0378">Hydrolase</keyword>
<dbReference type="CDD" id="cd00190">
    <property type="entry name" value="Tryp_SPc"/>
    <property type="match status" value="1"/>
</dbReference>